<proteinExistence type="predicted"/>
<name>A0ABD1CAQ9_CULPP</name>
<comment type="caution">
    <text evidence="1">The sequence shown here is derived from an EMBL/GenBank/DDBJ whole genome shotgun (WGS) entry which is preliminary data.</text>
</comment>
<evidence type="ECO:0000313" key="1">
    <source>
        <dbReference type="EMBL" id="KAL1373466.1"/>
    </source>
</evidence>
<protein>
    <submittedName>
        <fullName evidence="1">Uncharacterized protein</fullName>
    </submittedName>
</protein>
<sequence>GKSLIFRTLSATVGTPIGACFFRWRSWNFSTRFRASVSFSFPSEL</sequence>
<dbReference type="AlphaFoldDB" id="A0ABD1CAQ9"/>
<dbReference type="Proteomes" id="UP001562425">
    <property type="component" value="Unassembled WGS sequence"/>
</dbReference>
<feature type="non-terminal residue" evidence="1">
    <location>
        <position position="1"/>
    </location>
</feature>
<reference evidence="1 2" key="1">
    <citation type="submission" date="2024-05" db="EMBL/GenBank/DDBJ databases">
        <title>Culex pipiens pipiens assembly and annotation.</title>
        <authorList>
            <person name="Alout H."/>
            <person name="Durand T."/>
        </authorList>
    </citation>
    <scope>NUCLEOTIDE SEQUENCE [LARGE SCALE GENOMIC DNA]</scope>
    <source>
        <strain evidence="1">HA-2024</strain>
        <tissue evidence="1">Whole body</tissue>
    </source>
</reference>
<keyword evidence="2" id="KW-1185">Reference proteome</keyword>
<accession>A0ABD1CAQ9</accession>
<feature type="non-terminal residue" evidence="1">
    <location>
        <position position="45"/>
    </location>
</feature>
<evidence type="ECO:0000313" key="2">
    <source>
        <dbReference type="Proteomes" id="UP001562425"/>
    </source>
</evidence>
<gene>
    <name evidence="1" type="ORF">pipiens_020446</name>
</gene>
<dbReference type="EMBL" id="JBEHCU010014338">
    <property type="protein sequence ID" value="KAL1373466.1"/>
    <property type="molecule type" value="Genomic_DNA"/>
</dbReference>
<organism evidence="1 2">
    <name type="scientific">Culex pipiens pipiens</name>
    <name type="common">Northern house mosquito</name>
    <dbReference type="NCBI Taxonomy" id="38569"/>
    <lineage>
        <taxon>Eukaryota</taxon>
        <taxon>Metazoa</taxon>
        <taxon>Ecdysozoa</taxon>
        <taxon>Arthropoda</taxon>
        <taxon>Hexapoda</taxon>
        <taxon>Insecta</taxon>
        <taxon>Pterygota</taxon>
        <taxon>Neoptera</taxon>
        <taxon>Endopterygota</taxon>
        <taxon>Diptera</taxon>
        <taxon>Nematocera</taxon>
        <taxon>Culicoidea</taxon>
        <taxon>Culicidae</taxon>
        <taxon>Culicinae</taxon>
        <taxon>Culicini</taxon>
        <taxon>Culex</taxon>
        <taxon>Culex</taxon>
    </lineage>
</organism>